<feature type="compositionally biased region" description="Gly residues" evidence="3">
    <location>
        <begin position="40"/>
        <end position="50"/>
    </location>
</feature>
<sequence>MKRSTTLIAVVALAGALGAAWWFQRPSAAPQAPPAPARAGGPGAPGGGAGAPVVESTLARLQPLSEQIEAVGSLRSRQGTMVRAEVGGRVTQINFRDGQRIRRGQLLVQLDDRLQRAQVQQAQAELSIAQANHKRNSELVAQGFISQRGVDESAAAVQVAQARAELARATAARLRVLAPFDGVAGLRNISVGDYLKEGSDIVNLEDMAAMYVDFRLPERLQARVRPGQSARVQVEALPDRAFAAVVQAVDPQIDADGRSLNVRGCIDNRLLQLRPGMFARVNTRLGDDRPALMVPEEAIVSQGGRQSVIRLLRAEGKDGQPGWTSQRADVQTGTRLAGQVEIVRGLADGDRIVTAGQQRIQRDGAPVRLAEPPANGAPDGAAPAASAAAAAQPAVAALPWAETAAGPGPCGAVAAR</sequence>
<dbReference type="Gene3D" id="2.40.50.100">
    <property type="match status" value="1"/>
</dbReference>
<dbReference type="EMBL" id="JACCKX010000001">
    <property type="protein sequence ID" value="NZA02778.1"/>
    <property type="molecule type" value="Genomic_DNA"/>
</dbReference>
<feature type="compositionally biased region" description="Low complexity" evidence="3">
    <location>
        <begin position="370"/>
        <end position="384"/>
    </location>
</feature>
<feature type="region of interest" description="Disordered" evidence="3">
    <location>
        <begin position="27"/>
        <end position="52"/>
    </location>
</feature>
<comment type="similarity">
    <text evidence="1">Belongs to the membrane fusion protein (MFP) (TC 8.A.1) family.</text>
</comment>
<dbReference type="FunFam" id="2.40.30.170:FF:000010">
    <property type="entry name" value="Efflux RND transporter periplasmic adaptor subunit"/>
    <property type="match status" value="1"/>
</dbReference>
<keyword evidence="7" id="KW-1185">Reference proteome</keyword>
<feature type="domain" description="CusB-like beta-barrel" evidence="5">
    <location>
        <begin position="212"/>
        <end position="283"/>
    </location>
</feature>
<evidence type="ECO:0000259" key="5">
    <source>
        <dbReference type="Pfam" id="PF25954"/>
    </source>
</evidence>
<dbReference type="NCBIfam" id="TIGR01730">
    <property type="entry name" value="RND_mfp"/>
    <property type="match status" value="1"/>
</dbReference>
<dbReference type="InterPro" id="IPR058625">
    <property type="entry name" value="MdtA-like_BSH"/>
</dbReference>
<evidence type="ECO:0000259" key="4">
    <source>
        <dbReference type="Pfam" id="PF25917"/>
    </source>
</evidence>
<evidence type="ECO:0000256" key="1">
    <source>
        <dbReference type="ARBA" id="ARBA00009477"/>
    </source>
</evidence>
<accession>A0A853IYI3</accession>
<dbReference type="Pfam" id="PF25954">
    <property type="entry name" value="Beta-barrel_RND_2"/>
    <property type="match status" value="1"/>
</dbReference>
<gene>
    <name evidence="6" type="ORF">H0I39_15385</name>
</gene>
<dbReference type="GO" id="GO:1990281">
    <property type="term" value="C:efflux pump complex"/>
    <property type="evidence" value="ECO:0007669"/>
    <property type="project" value="TreeGrafter"/>
</dbReference>
<dbReference type="PANTHER" id="PTHR30469:SF11">
    <property type="entry name" value="BLL4320 PROTEIN"/>
    <property type="match status" value="1"/>
</dbReference>
<dbReference type="RefSeq" id="WP_180551070.1">
    <property type="nucleotide sequence ID" value="NZ_JACCKX010000001.1"/>
</dbReference>
<dbReference type="PANTHER" id="PTHR30469">
    <property type="entry name" value="MULTIDRUG RESISTANCE PROTEIN MDTA"/>
    <property type="match status" value="1"/>
</dbReference>
<proteinExistence type="inferred from homology"/>
<protein>
    <submittedName>
        <fullName evidence="6">Efflux RND transporter periplasmic adaptor subunit</fullName>
    </submittedName>
</protein>
<dbReference type="Proteomes" id="UP000589716">
    <property type="component" value="Unassembled WGS sequence"/>
</dbReference>
<dbReference type="SUPFAM" id="SSF111369">
    <property type="entry name" value="HlyD-like secretion proteins"/>
    <property type="match status" value="1"/>
</dbReference>
<feature type="domain" description="Multidrug resistance protein MdtA-like barrel-sandwich hybrid" evidence="4">
    <location>
        <begin position="82"/>
        <end position="199"/>
    </location>
</feature>
<evidence type="ECO:0000313" key="6">
    <source>
        <dbReference type="EMBL" id="NZA02778.1"/>
    </source>
</evidence>
<feature type="region of interest" description="Disordered" evidence="3">
    <location>
        <begin position="358"/>
        <end position="384"/>
    </location>
</feature>
<reference evidence="6 7" key="1">
    <citation type="submission" date="2020-07" db="EMBL/GenBank/DDBJ databases">
        <authorList>
            <person name="Maaloum M."/>
        </authorList>
    </citation>
    <scope>NUCLEOTIDE SEQUENCE [LARGE SCALE GENOMIC DNA]</scope>
    <source>
        <strain evidence="6 7">GCS-AN-3</strain>
    </source>
</reference>
<dbReference type="InterPro" id="IPR006143">
    <property type="entry name" value="RND_pump_MFP"/>
</dbReference>
<dbReference type="Gene3D" id="2.40.420.20">
    <property type="match status" value="1"/>
</dbReference>
<evidence type="ECO:0000256" key="2">
    <source>
        <dbReference type="SAM" id="Coils"/>
    </source>
</evidence>
<dbReference type="GO" id="GO:0015562">
    <property type="term" value="F:efflux transmembrane transporter activity"/>
    <property type="evidence" value="ECO:0007669"/>
    <property type="project" value="TreeGrafter"/>
</dbReference>
<dbReference type="Pfam" id="PF25917">
    <property type="entry name" value="BSH_RND"/>
    <property type="match status" value="1"/>
</dbReference>
<dbReference type="Gene3D" id="2.40.30.170">
    <property type="match status" value="1"/>
</dbReference>
<dbReference type="AlphaFoldDB" id="A0A853IYI3"/>
<dbReference type="InterPro" id="IPR058792">
    <property type="entry name" value="Beta-barrel_RND_2"/>
</dbReference>
<evidence type="ECO:0000313" key="7">
    <source>
        <dbReference type="Proteomes" id="UP000589716"/>
    </source>
</evidence>
<keyword evidence="2" id="KW-0175">Coiled coil</keyword>
<evidence type="ECO:0000256" key="3">
    <source>
        <dbReference type="SAM" id="MobiDB-lite"/>
    </source>
</evidence>
<feature type="coiled-coil region" evidence="2">
    <location>
        <begin position="107"/>
        <end position="134"/>
    </location>
</feature>
<organism evidence="6 7">
    <name type="scientific">Ottowia beijingensis</name>
    <dbReference type="NCBI Taxonomy" id="1207057"/>
    <lineage>
        <taxon>Bacteria</taxon>
        <taxon>Pseudomonadati</taxon>
        <taxon>Pseudomonadota</taxon>
        <taxon>Betaproteobacteria</taxon>
        <taxon>Burkholderiales</taxon>
        <taxon>Comamonadaceae</taxon>
        <taxon>Ottowia</taxon>
    </lineage>
</organism>
<comment type="caution">
    <text evidence="6">The sequence shown here is derived from an EMBL/GenBank/DDBJ whole genome shotgun (WGS) entry which is preliminary data.</text>
</comment>
<dbReference type="Gene3D" id="1.10.287.470">
    <property type="entry name" value="Helix hairpin bin"/>
    <property type="match status" value="1"/>
</dbReference>
<name>A0A853IYI3_9BURK</name>